<evidence type="ECO:0000256" key="5">
    <source>
        <dbReference type="ARBA" id="ARBA00022842"/>
    </source>
</evidence>
<dbReference type="STRING" id="305900.GV64_12045"/>
<dbReference type="InterPro" id="IPR045121">
    <property type="entry name" value="CoAse"/>
</dbReference>
<evidence type="ECO:0000256" key="7">
    <source>
        <dbReference type="SAM" id="Phobius"/>
    </source>
</evidence>
<dbReference type="Pfam" id="PF00293">
    <property type="entry name" value="NUDIX"/>
    <property type="match status" value="1"/>
</dbReference>
<keyword evidence="7" id="KW-0812">Transmembrane</keyword>
<accession>A0A081KB50</accession>
<protein>
    <submittedName>
        <fullName evidence="9">DNA mismatch repair protein MutT</fullName>
    </submittedName>
</protein>
<comment type="cofactor">
    <cofactor evidence="1">
        <name>Mn(2+)</name>
        <dbReference type="ChEBI" id="CHEBI:29035"/>
    </cofactor>
</comment>
<evidence type="ECO:0000256" key="2">
    <source>
        <dbReference type="ARBA" id="ARBA00001946"/>
    </source>
</evidence>
<keyword evidence="7" id="KW-1133">Transmembrane helix</keyword>
<dbReference type="InterPro" id="IPR015797">
    <property type="entry name" value="NUDIX_hydrolase-like_dom_sf"/>
</dbReference>
<keyword evidence="7" id="KW-0472">Membrane</keyword>
<keyword evidence="10" id="KW-1185">Reference proteome</keyword>
<comment type="caution">
    <text evidence="9">The sequence shown here is derived from an EMBL/GenBank/DDBJ whole genome shotgun (WGS) entry which is preliminary data.</text>
</comment>
<sequence length="202" mass="23144">MMLKQVEERLQNYQPRRVDAQLPEAAVLIPITNASEPELVFTRRATHMNTHSGEVAFPGGKRDPSDRDLIHTALRESYEEVALPPETVRIIGQTGSVISRFGLEVTPIVGIIEADTPLRANMAELDRIFKVPLSYFLEKENLSFNHWKMRNQDYMMPSFYYGEYLIWGLTAVMLVEFLNITLDTDIPLNAPHFSSQHIKRQA</sequence>
<dbReference type="EMBL" id="JOJP01000001">
    <property type="protein sequence ID" value="KEI71376.1"/>
    <property type="molecule type" value="Genomic_DNA"/>
</dbReference>
<dbReference type="CDD" id="cd03426">
    <property type="entry name" value="NUDIX_CoAse_Nudt7"/>
    <property type="match status" value="1"/>
</dbReference>
<organism evidence="9 10">
    <name type="scientific">Endozoicomonas elysicola</name>
    <dbReference type="NCBI Taxonomy" id="305900"/>
    <lineage>
        <taxon>Bacteria</taxon>
        <taxon>Pseudomonadati</taxon>
        <taxon>Pseudomonadota</taxon>
        <taxon>Gammaproteobacteria</taxon>
        <taxon>Oceanospirillales</taxon>
        <taxon>Endozoicomonadaceae</taxon>
        <taxon>Endozoicomonas</taxon>
    </lineage>
</organism>
<evidence type="ECO:0000313" key="10">
    <source>
        <dbReference type="Proteomes" id="UP000027997"/>
    </source>
</evidence>
<dbReference type="eggNOG" id="COG0494">
    <property type="taxonomic scope" value="Bacteria"/>
</dbReference>
<dbReference type="SUPFAM" id="SSF55811">
    <property type="entry name" value="Nudix"/>
    <property type="match status" value="1"/>
</dbReference>
<evidence type="ECO:0000259" key="8">
    <source>
        <dbReference type="PROSITE" id="PS51462"/>
    </source>
</evidence>
<name>A0A081KB50_9GAMM</name>
<dbReference type="InterPro" id="IPR000086">
    <property type="entry name" value="NUDIX_hydrolase_dom"/>
</dbReference>
<evidence type="ECO:0000256" key="4">
    <source>
        <dbReference type="ARBA" id="ARBA00022801"/>
    </source>
</evidence>
<keyword evidence="4" id="KW-0378">Hydrolase</keyword>
<dbReference type="GO" id="GO:0010945">
    <property type="term" value="F:coenzyme A diphosphatase activity"/>
    <property type="evidence" value="ECO:0007669"/>
    <property type="project" value="InterPro"/>
</dbReference>
<dbReference type="GO" id="GO:0046872">
    <property type="term" value="F:metal ion binding"/>
    <property type="evidence" value="ECO:0007669"/>
    <property type="project" value="UniProtKB-KW"/>
</dbReference>
<keyword evidence="3" id="KW-0479">Metal-binding</keyword>
<reference evidence="9 10" key="1">
    <citation type="submission" date="2014-06" db="EMBL/GenBank/DDBJ databases">
        <title>Whole Genome Sequences of Three Symbiotic Endozoicomonas Bacteria.</title>
        <authorList>
            <person name="Neave M.J."/>
            <person name="Apprill A."/>
            <person name="Voolstra C.R."/>
        </authorList>
    </citation>
    <scope>NUCLEOTIDE SEQUENCE [LARGE SCALE GENOMIC DNA]</scope>
    <source>
        <strain evidence="9 10">DSM 22380</strain>
    </source>
</reference>
<dbReference type="PROSITE" id="PS51462">
    <property type="entry name" value="NUDIX"/>
    <property type="match status" value="1"/>
</dbReference>
<keyword evidence="6" id="KW-0464">Manganese</keyword>
<keyword evidence="5" id="KW-0460">Magnesium</keyword>
<dbReference type="NCBIfam" id="NF007980">
    <property type="entry name" value="PRK10707.1"/>
    <property type="match status" value="1"/>
</dbReference>
<feature type="domain" description="Nudix hydrolase" evidence="8">
    <location>
        <begin position="22"/>
        <end position="157"/>
    </location>
</feature>
<evidence type="ECO:0000313" key="9">
    <source>
        <dbReference type="EMBL" id="KEI71376.1"/>
    </source>
</evidence>
<dbReference type="Gene3D" id="3.90.79.10">
    <property type="entry name" value="Nucleoside Triphosphate Pyrophosphohydrolase"/>
    <property type="match status" value="1"/>
</dbReference>
<evidence type="ECO:0000256" key="3">
    <source>
        <dbReference type="ARBA" id="ARBA00022723"/>
    </source>
</evidence>
<evidence type="ECO:0000256" key="1">
    <source>
        <dbReference type="ARBA" id="ARBA00001936"/>
    </source>
</evidence>
<dbReference type="AlphaFoldDB" id="A0A081KB50"/>
<dbReference type="PANTHER" id="PTHR12992">
    <property type="entry name" value="NUDIX HYDROLASE"/>
    <property type="match status" value="1"/>
</dbReference>
<comment type="cofactor">
    <cofactor evidence="2">
        <name>Mg(2+)</name>
        <dbReference type="ChEBI" id="CHEBI:18420"/>
    </cofactor>
</comment>
<evidence type="ECO:0000256" key="6">
    <source>
        <dbReference type="ARBA" id="ARBA00023211"/>
    </source>
</evidence>
<gene>
    <name evidence="9" type="ORF">GV64_12045</name>
</gene>
<proteinExistence type="predicted"/>
<dbReference type="Proteomes" id="UP000027997">
    <property type="component" value="Unassembled WGS sequence"/>
</dbReference>
<feature type="transmembrane region" description="Helical" evidence="7">
    <location>
        <begin position="158"/>
        <end position="178"/>
    </location>
</feature>
<dbReference type="RefSeq" id="WP_020582967.1">
    <property type="nucleotide sequence ID" value="NZ_JOJP01000001.1"/>
</dbReference>
<dbReference type="PANTHER" id="PTHR12992:SF11">
    <property type="entry name" value="MITOCHONDRIAL COENZYME A DIPHOSPHATASE NUDT8"/>
    <property type="match status" value="1"/>
</dbReference>